<accession>A0A2D3NXQ0</accession>
<gene>
    <name evidence="2" type="ORF">CTM72_06605</name>
</gene>
<proteinExistence type="predicted"/>
<dbReference type="RefSeq" id="WP_100024888.1">
    <property type="nucleotide sequence ID" value="NZ_CP024699.1"/>
</dbReference>
<name>A0A2D3NXQ0_9FUSO</name>
<dbReference type="PROSITE" id="PS51257">
    <property type="entry name" value="PROKAR_LIPOPROTEIN"/>
    <property type="match status" value="1"/>
</dbReference>
<protein>
    <recommendedName>
        <fullName evidence="4">Lipoprotein</fullName>
    </recommendedName>
</protein>
<evidence type="ECO:0000313" key="2">
    <source>
        <dbReference type="EMBL" id="ATV59434.1"/>
    </source>
</evidence>
<evidence type="ECO:0008006" key="4">
    <source>
        <dbReference type="Google" id="ProtNLM"/>
    </source>
</evidence>
<organism evidence="2 3">
    <name type="scientific">Fusobacterium pseudoperiodonticum</name>
    <dbReference type="NCBI Taxonomy" id="2663009"/>
    <lineage>
        <taxon>Bacteria</taxon>
        <taxon>Fusobacteriati</taxon>
        <taxon>Fusobacteriota</taxon>
        <taxon>Fusobacteriia</taxon>
        <taxon>Fusobacteriales</taxon>
        <taxon>Fusobacteriaceae</taxon>
        <taxon>Fusobacterium</taxon>
    </lineage>
</organism>
<sequence>MKKGIKILAFMLLAVFFTGCFASNVDLKAQKIYAREYKGMKIELSRSDLSGIFVDIQNMSNKDITIVWKESTLGGSRIIRHDAIVYPALNDENTVITELQRKTFVIHRAEDFYYVDPVLYAQSGVRIKPLKFPVELKLVIKTNGDKETLSIFLDNNYRSDEDANSQRYKEDAYDKQRKVDAKNLDKDYEKTKINRRDKVDDLPDAKVVKENPPVQDELYINHRTKK</sequence>
<evidence type="ECO:0000256" key="1">
    <source>
        <dbReference type="SAM" id="SignalP"/>
    </source>
</evidence>
<reference evidence="2 3" key="1">
    <citation type="submission" date="2017-11" db="EMBL/GenBank/DDBJ databases">
        <title>Genome sequencing of Fusobacterium periodonticum KCOM 1261.</title>
        <authorList>
            <person name="Kook J.-K."/>
            <person name="Park S.-N."/>
            <person name="Lim Y.K."/>
        </authorList>
    </citation>
    <scope>NUCLEOTIDE SEQUENCE [LARGE SCALE GENOMIC DNA]</scope>
    <source>
        <strain evidence="2 3">KCOM 1261</strain>
    </source>
</reference>
<dbReference type="AlphaFoldDB" id="A0A2D3NXQ0"/>
<dbReference type="EMBL" id="CP024699">
    <property type="protein sequence ID" value="ATV59434.1"/>
    <property type="molecule type" value="Genomic_DNA"/>
</dbReference>
<feature type="chain" id="PRO_5013682804" description="Lipoprotein" evidence="1">
    <location>
        <begin position="23"/>
        <end position="226"/>
    </location>
</feature>
<keyword evidence="1" id="KW-0732">Signal</keyword>
<dbReference type="Proteomes" id="UP000230056">
    <property type="component" value="Chromosome"/>
</dbReference>
<evidence type="ECO:0000313" key="3">
    <source>
        <dbReference type="Proteomes" id="UP000230056"/>
    </source>
</evidence>
<feature type="signal peptide" evidence="1">
    <location>
        <begin position="1"/>
        <end position="22"/>
    </location>
</feature>